<dbReference type="STRING" id="2594813.A0A395N318"/>
<dbReference type="EMBL" id="PXXK01000027">
    <property type="protein sequence ID" value="RFN54514.1"/>
    <property type="molecule type" value="Genomic_DNA"/>
</dbReference>
<accession>A0A395N318</accession>
<gene>
    <name evidence="1" type="ORF">FIE12Z_1302</name>
</gene>
<evidence type="ECO:0000313" key="1">
    <source>
        <dbReference type="EMBL" id="RFN54514.1"/>
    </source>
</evidence>
<evidence type="ECO:0000313" key="2">
    <source>
        <dbReference type="Proteomes" id="UP000265631"/>
    </source>
</evidence>
<reference evidence="1 2" key="1">
    <citation type="journal article" date="2018" name="PLoS Pathog.">
        <title>Evolution of structural diversity of trichothecenes, a family of toxins produced by plant pathogenic and entomopathogenic fungi.</title>
        <authorList>
            <person name="Proctor R.H."/>
            <person name="McCormick S.P."/>
            <person name="Kim H.S."/>
            <person name="Cardoza R.E."/>
            <person name="Stanley A.M."/>
            <person name="Lindo L."/>
            <person name="Kelly A."/>
            <person name="Brown D.W."/>
            <person name="Lee T."/>
            <person name="Vaughan M.M."/>
            <person name="Alexander N.J."/>
            <person name="Busman M."/>
            <person name="Gutierrez S."/>
        </authorList>
    </citation>
    <scope>NUCLEOTIDE SEQUENCE [LARGE SCALE GENOMIC DNA]</scope>
    <source>
        <strain evidence="1 2">NRRL 13405</strain>
    </source>
</reference>
<organism evidence="1 2">
    <name type="scientific">Fusarium flagelliforme</name>
    <dbReference type="NCBI Taxonomy" id="2675880"/>
    <lineage>
        <taxon>Eukaryota</taxon>
        <taxon>Fungi</taxon>
        <taxon>Dikarya</taxon>
        <taxon>Ascomycota</taxon>
        <taxon>Pezizomycotina</taxon>
        <taxon>Sordariomycetes</taxon>
        <taxon>Hypocreomycetidae</taxon>
        <taxon>Hypocreales</taxon>
        <taxon>Nectriaceae</taxon>
        <taxon>Fusarium</taxon>
        <taxon>Fusarium incarnatum-equiseti species complex</taxon>
    </lineage>
</organism>
<name>A0A395N318_9HYPO</name>
<sequence length="517" mass="59775">MKFFSSKAPPKLLQLPKELRDSVYLHLDNSDIKNLRATCSAMNRDVPLRLSRVFLSANSLNIKVFRAVADHERLRHSVTEIVWDDARLNTQHDPENRGLPVQQPGCTSWFCSSPFRPWWFKRRSVDTWYRKRGLKEPLRMWTWHSPCICYKALIKDQIQIIASDVDIEAFKYGLRRFPALKRVTITPSTHGTELNPLYKTPMIKALPPGFYCPAPRAWPVRTSMYNRRIGPAGPFETYQETYGINCTTEAYRNRWRGYRAVTRVLAKDEQHRVTELVVGGNEVGSGINCHIFDQPCVEYSDLVNLLQRPGFSYLCLDLLTENLENEDWVSYKSGLLHAALRKAKDLKHICIRASTGIRGGELESFYFEDMEGMYMPLSRIFPIDQWPRLEHFGLSGFFLNIDDVISVLDALPASLRSVELSHLAFLGDGDNYESLLFIMRDTLDWRFRPERQRPTVHIIATANQIFPRHQFVEVNEAVYSFLYGGGENPFEGNGCMIHRGRGGMVRDMFNSEFIEPY</sequence>
<dbReference type="AlphaFoldDB" id="A0A395N318"/>
<protein>
    <recommendedName>
        <fullName evidence="3">F-box domain-containing protein</fullName>
    </recommendedName>
</protein>
<evidence type="ECO:0008006" key="3">
    <source>
        <dbReference type="Google" id="ProtNLM"/>
    </source>
</evidence>
<keyword evidence="2" id="KW-1185">Reference proteome</keyword>
<comment type="caution">
    <text evidence="1">The sequence shown here is derived from an EMBL/GenBank/DDBJ whole genome shotgun (WGS) entry which is preliminary data.</text>
</comment>
<dbReference type="Proteomes" id="UP000265631">
    <property type="component" value="Unassembled WGS sequence"/>
</dbReference>
<proteinExistence type="predicted"/>